<name>A0ABT6EVY6_9SYNE</name>
<organism evidence="3 4">
    <name type="scientific">Candidatus Synechococcus calcipolaris G9</name>
    <dbReference type="NCBI Taxonomy" id="1497997"/>
    <lineage>
        <taxon>Bacteria</taxon>
        <taxon>Bacillati</taxon>
        <taxon>Cyanobacteriota</taxon>
        <taxon>Cyanophyceae</taxon>
        <taxon>Synechococcales</taxon>
        <taxon>Synechococcaceae</taxon>
        <taxon>Synechococcus</taxon>
    </lineage>
</organism>
<dbReference type="Gene3D" id="3.40.50.620">
    <property type="entry name" value="HUPs"/>
    <property type="match status" value="1"/>
</dbReference>
<dbReference type="PANTHER" id="PTHR30336">
    <property type="entry name" value="INNER MEMBRANE PROTEIN, PROBABLE PERMEASE"/>
    <property type="match status" value="1"/>
</dbReference>
<evidence type="ECO:0000256" key="1">
    <source>
        <dbReference type="SAM" id="Phobius"/>
    </source>
</evidence>
<dbReference type="InterPro" id="IPR003848">
    <property type="entry name" value="DUF218"/>
</dbReference>
<proteinExistence type="predicted"/>
<keyword evidence="1" id="KW-1133">Transmembrane helix</keyword>
<accession>A0ABT6EVY6</accession>
<gene>
    <name evidence="3" type="ORF">L3556_03235</name>
</gene>
<dbReference type="InterPro" id="IPR051599">
    <property type="entry name" value="Cell_Envelope_Assoc"/>
</dbReference>
<keyword evidence="1" id="KW-0472">Membrane</keyword>
<dbReference type="RefSeq" id="WP_277865875.1">
    <property type="nucleotide sequence ID" value="NZ_JAKKUT010000002.1"/>
</dbReference>
<reference evidence="3" key="1">
    <citation type="journal article" date="2022" name="Genome Biol. Evol.">
        <title>A New Gene Family Diagnostic for Intracellular Biomineralization of Amorphous Ca Carbonates by Cyanobacteria.</title>
        <authorList>
            <person name="Benzerara K."/>
            <person name="Duprat E."/>
            <person name="Bitard-Feildel T."/>
            <person name="Caumes G."/>
            <person name="Cassier-Chauvat C."/>
            <person name="Chauvat F."/>
            <person name="Dezi M."/>
            <person name="Diop S.I."/>
            <person name="Gaschignard G."/>
            <person name="Gorgen S."/>
            <person name="Gugger M."/>
            <person name="Lopez-Garcia P."/>
            <person name="Millet M."/>
            <person name="Skouri-Panet F."/>
            <person name="Moreira D."/>
            <person name="Callebaut I."/>
        </authorList>
    </citation>
    <scope>NUCLEOTIDE SEQUENCE</scope>
    <source>
        <strain evidence="3">G9</strain>
    </source>
</reference>
<reference evidence="3" key="2">
    <citation type="submission" date="2022-01" db="EMBL/GenBank/DDBJ databases">
        <authorList>
            <person name="Zivanovic Y."/>
            <person name="Moreira D."/>
            <person name="Lopez-Garcia P."/>
        </authorList>
    </citation>
    <scope>NUCLEOTIDE SEQUENCE</scope>
    <source>
        <strain evidence="3">G9</strain>
    </source>
</reference>
<dbReference type="CDD" id="cd06259">
    <property type="entry name" value="YdcF-like"/>
    <property type="match status" value="1"/>
</dbReference>
<dbReference type="Proteomes" id="UP001154265">
    <property type="component" value="Unassembled WGS sequence"/>
</dbReference>
<feature type="transmembrane region" description="Helical" evidence="1">
    <location>
        <begin position="12"/>
        <end position="30"/>
    </location>
</feature>
<evidence type="ECO:0000259" key="2">
    <source>
        <dbReference type="Pfam" id="PF02698"/>
    </source>
</evidence>
<dbReference type="EMBL" id="JAKKUT010000002">
    <property type="protein sequence ID" value="MDG2989951.1"/>
    <property type="molecule type" value="Genomic_DNA"/>
</dbReference>
<evidence type="ECO:0000313" key="4">
    <source>
        <dbReference type="Proteomes" id="UP001154265"/>
    </source>
</evidence>
<dbReference type="PANTHER" id="PTHR30336:SF4">
    <property type="entry name" value="ENVELOPE BIOGENESIS FACTOR ELYC"/>
    <property type="match status" value="1"/>
</dbReference>
<protein>
    <submittedName>
        <fullName evidence="3">YdcF family protein</fullName>
    </submittedName>
</protein>
<dbReference type="InterPro" id="IPR014729">
    <property type="entry name" value="Rossmann-like_a/b/a_fold"/>
</dbReference>
<comment type="caution">
    <text evidence="3">The sequence shown here is derived from an EMBL/GenBank/DDBJ whole genome shotgun (WGS) entry which is preliminary data.</text>
</comment>
<keyword evidence="1" id="KW-0812">Transmembrane</keyword>
<keyword evidence="4" id="KW-1185">Reference proteome</keyword>
<feature type="domain" description="DUF218" evidence="2">
    <location>
        <begin position="78"/>
        <end position="250"/>
    </location>
</feature>
<sequence>MLLLSKLLPNLVLPLGLTCLLLFLALYGFWKHPRGARICLALGLTILLFSSNQWVATMLVSSLEFQYAQEPRLPRAGAIIVLGGGTKPPHPPRPWIEVGEGGDRILYGSWLYKRGYAPYLIVSGGRISWLGGGQSEAADMAEIAREMGVPAAAILQEPDSLNTHENAINVAQLIGGKHISEPVLLVTSALHMPRALAIFRHQGIKVIPAPTDFHITFADYPQRLETILLDLLPSSQSLSLTTLALREYMGLGVYWLRGWL</sequence>
<dbReference type="Pfam" id="PF02698">
    <property type="entry name" value="DUF218"/>
    <property type="match status" value="1"/>
</dbReference>
<evidence type="ECO:0000313" key="3">
    <source>
        <dbReference type="EMBL" id="MDG2989951.1"/>
    </source>
</evidence>